<dbReference type="NCBIfam" id="TIGR02199">
    <property type="entry name" value="rfaE_dom_II"/>
    <property type="match status" value="1"/>
</dbReference>
<keyword evidence="8 15" id="KW-0479">Metal-binding</keyword>
<evidence type="ECO:0000256" key="11">
    <source>
        <dbReference type="ARBA" id="ARBA00022840"/>
    </source>
</evidence>
<comment type="catalytic activity">
    <reaction evidence="14">
        <text>D-glycero-beta-D-manno-heptose 1-phosphate + ATP + H(+) = ADP-D-glycero-beta-D-manno-heptose + diphosphate</text>
        <dbReference type="Rhea" id="RHEA:27465"/>
        <dbReference type="ChEBI" id="CHEBI:15378"/>
        <dbReference type="ChEBI" id="CHEBI:30616"/>
        <dbReference type="ChEBI" id="CHEBI:33019"/>
        <dbReference type="ChEBI" id="CHEBI:59967"/>
        <dbReference type="ChEBI" id="CHEBI:61593"/>
        <dbReference type="EC" id="2.7.7.70"/>
    </reaction>
</comment>
<dbReference type="InterPro" id="IPR004821">
    <property type="entry name" value="Cyt_trans-like"/>
</dbReference>
<dbReference type="SUPFAM" id="SSF52374">
    <property type="entry name" value="Nucleotidylyl transferase"/>
    <property type="match status" value="1"/>
</dbReference>
<dbReference type="GO" id="GO:0008968">
    <property type="term" value="F:D-sedoheptulose 7-phosphate isomerase activity"/>
    <property type="evidence" value="ECO:0007669"/>
    <property type="project" value="UniProtKB-UniRule"/>
</dbReference>
<dbReference type="GO" id="GO:0008270">
    <property type="term" value="F:zinc ion binding"/>
    <property type="evidence" value="ECO:0007669"/>
    <property type="project" value="UniProtKB-UniRule"/>
</dbReference>
<feature type="binding site" evidence="15">
    <location>
        <begin position="104"/>
        <end position="105"/>
    </location>
    <ligand>
        <name>substrate</name>
    </ligand>
</feature>
<proteinExistence type="inferred from homology"/>
<dbReference type="InterPro" id="IPR035461">
    <property type="entry name" value="GmhA/DiaA"/>
</dbReference>
<comment type="cofactor">
    <cofactor evidence="15">
        <name>Zn(2+)</name>
        <dbReference type="ChEBI" id="CHEBI:29105"/>
    </cofactor>
    <text evidence="15">Binds 1 zinc ion per subunit.</text>
</comment>
<evidence type="ECO:0000256" key="9">
    <source>
        <dbReference type="ARBA" id="ARBA00022741"/>
    </source>
</evidence>
<dbReference type="Gene3D" id="3.40.50.620">
    <property type="entry name" value="HUPs"/>
    <property type="match status" value="1"/>
</dbReference>
<comment type="subcellular location">
    <subcellularLocation>
        <location evidence="3 15">Cytoplasm</location>
    </subcellularLocation>
</comment>
<keyword evidence="12 15" id="KW-0413">Isomerase</keyword>
<comment type="miscellaneous">
    <text evidence="15">The reaction produces a racemic mixture of D-glycero-alpha-D-manno-heptose 7-phosphate and D-glycero-beta-D-manno-heptose 7-phosphate.</text>
</comment>
<feature type="binding site" evidence="15">
    <location>
        <position position="185"/>
    </location>
    <ligand>
        <name>substrate</name>
    </ligand>
</feature>
<organism evidence="17 18">
    <name type="scientific">Acidithiobacillus thiooxidans ATCC 19377</name>
    <dbReference type="NCBI Taxonomy" id="637390"/>
    <lineage>
        <taxon>Bacteria</taxon>
        <taxon>Pseudomonadati</taxon>
        <taxon>Pseudomonadota</taxon>
        <taxon>Acidithiobacillia</taxon>
        <taxon>Acidithiobacillales</taxon>
        <taxon>Acidithiobacillaceae</taxon>
        <taxon>Acidithiobacillus</taxon>
    </lineage>
</organism>
<gene>
    <name evidence="15 17" type="primary">gmhA</name>
    <name evidence="17" type="ORF">GCD22_03569</name>
</gene>
<evidence type="ECO:0000256" key="7">
    <source>
        <dbReference type="ARBA" id="ARBA00022695"/>
    </source>
</evidence>
<dbReference type="PANTHER" id="PTHR30390:SF6">
    <property type="entry name" value="DNAA INITIATOR-ASSOCIATING PROTEIN DIAA"/>
    <property type="match status" value="1"/>
</dbReference>
<dbReference type="Pfam" id="PF13580">
    <property type="entry name" value="SIS_2"/>
    <property type="match status" value="1"/>
</dbReference>
<keyword evidence="5 15" id="KW-0963">Cytoplasm</keyword>
<feature type="binding site" evidence="15">
    <location>
        <position position="185"/>
    </location>
    <ligand>
        <name>Zn(2+)</name>
        <dbReference type="ChEBI" id="CHEBI:29105"/>
    </ligand>
</feature>
<evidence type="ECO:0000256" key="2">
    <source>
        <dbReference type="ARBA" id="ARBA00003172"/>
    </source>
</evidence>
<comment type="similarity">
    <text evidence="4 15">Belongs to the SIS family. GmhA subfamily.</text>
</comment>
<evidence type="ECO:0000256" key="6">
    <source>
        <dbReference type="ARBA" id="ARBA00022679"/>
    </source>
</evidence>
<feature type="binding site" evidence="15">
    <location>
        <begin position="62"/>
        <end position="64"/>
    </location>
    <ligand>
        <name>substrate</name>
    </ligand>
</feature>
<feature type="binding site" evidence="15">
    <location>
        <position position="75"/>
    </location>
    <ligand>
        <name>Zn(2+)</name>
        <dbReference type="ChEBI" id="CHEBI:29105"/>
    </ligand>
</feature>
<dbReference type="PROSITE" id="PS51464">
    <property type="entry name" value="SIS"/>
    <property type="match status" value="1"/>
</dbReference>
<evidence type="ECO:0000256" key="12">
    <source>
        <dbReference type="ARBA" id="ARBA00023235"/>
    </source>
</evidence>
<accession>A0A5P9XU49</accession>
<dbReference type="EC" id="5.3.1.28" evidence="15"/>
<feature type="binding site" evidence="15">
    <location>
        <position position="75"/>
    </location>
    <ligand>
        <name>substrate</name>
    </ligand>
</feature>
<evidence type="ECO:0000256" key="10">
    <source>
        <dbReference type="ARBA" id="ARBA00022833"/>
    </source>
</evidence>
<evidence type="ECO:0000259" key="16">
    <source>
        <dbReference type="PROSITE" id="PS51464"/>
    </source>
</evidence>
<feature type="binding site" evidence="15">
    <location>
        <position position="135"/>
    </location>
    <ligand>
        <name>substrate</name>
    </ligand>
</feature>
<dbReference type="NCBIfam" id="TIGR00125">
    <property type="entry name" value="cyt_tran_rel"/>
    <property type="match status" value="1"/>
</dbReference>
<feature type="binding site" evidence="15">
    <location>
        <begin position="130"/>
        <end position="132"/>
    </location>
    <ligand>
        <name>substrate</name>
    </ligand>
</feature>
<dbReference type="CDD" id="cd05006">
    <property type="entry name" value="SIS_GmhA"/>
    <property type="match status" value="1"/>
</dbReference>
<evidence type="ECO:0000256" key="8">
    <source>
        <dbReference type="ARBA" id="ARBA00022723"/>
    </source>
</evidence>
<comment type="subunit">
    <text evidence="15">Homotetramer.</text>
</comment>
<dbReference type="AlphaFoldDB" id="A0A5P9XU49"/>
<keyword evidence="6" id="KW-0808">Transferase</keyword>
<dbReference type="InterPro" id="IPR001347">
    <property type="entry name" value="SIS_dom"/>
</dbReference>
<dbReference type="UniPathway" id="UPA00041">
    <property type="reaction ID" value="UER00436"/>
</dbReference>
<comment type="pathway">
    <text evidence="15">Carbohydrate biosynthesis; D-glycero-D-manno-heptose 7-phosphate biosynthesis; D-glycero-alpha-D-manno-heptose 7-phosphate and D-glycero-beta-D-manno-heptose 7-phosphate from sedoheptulose 7-phosphate: step 1/1.</text>
</comment>
<dbReference type="GO" id="GO:0005975">
    <property type="term" value="P:carbohydrate metabolic process"/>
    <property type="evidence" value="ECO:0007669"/>
    <property type="project" value="UniProtKB-UniRule"/>
</dbReference>
<dbReference type="GO" id="GO:0016773">
    <property type="term" value="F:phosphotransferase activity, alcohol group as acceptor"/>
    <property type="evidence" value="ECO:0007669"/>
    <property type="project" value="InterPro"/>
</dbReference>
<keyword evidence="11" id="KW-0067">ATP-binding</keyword>
<protein>
    <recommendedName>
        <fullName evidence="15">Phosphoheptose isomerase</fullName>
        <ecNumber evidence="15">5.3.1.28</ecNumber>
    </recommendedName>
    <alternativeName>
        <fullName evidence="15">Sedoheptulose 7-phosphate isomerase</fullName>
    </alternativeName>
</protein>
<dbReference type="InterPro" id="IPR004515">
    <property type="entry name" value="Phosphoheptose_Isoase"/>
</dbReference>
<feature type="domain" description="SIS" evidence="16">
    <location>
        <begin position="47"/>
        <end position="209"/>
    </location>
</feature>
<name>A0A5P9XU49_ACITH</name>
<keyword evidence="9" id="KW-0547">Nucleotide-binding</keyword>
<dbReference type="EMBL" id="CP045571">
    <property type="protein sequence ID" value="QFX97611.1"/>
    <property type="molecule type" value="Genomic_DNA"/>
</dbReference>
<evidence type="ECO:0000256" key="13">
    <source>
        <dbReference type="ARBA" id="ARBA00023277"/>
    </source>
</evidence>
<keyword evidence="7" id="KW-0548">Nucleotidyltransferase</keyword>
<dbReference type="InterPro" id="IPR046348">
    <property type="entry name" value="SIS_dom_sf"/>
</dbReference>
<keyword evidence="10 15" id="KW-0862">Zinc</keyword>
<sequence length="372" mass="39957">MDSRCFQSAQPMTMPNRINTALRASIATKEHAAQSLAAPFANASARLIATLQNGGQVLSCGNGGSSGDAQHLASELVNRFESNRMALPAVALSTDSSVLTAIANDSAYPQVFARQVEALGRPGDCLVAFSTSGNSENVLQAIRTARARGMWTLAMTGKDGGQLAGLLGAADIELRVPETSTARIQEVHLVIIHALCSDVDAAFAENPIPPHSVASFSGRILHDRELLRQACNYRRPLVFTNGVFDVLHRGHVQYLAEARAEGACLVVAVNSDASVRRLGKGADRPINPEDDRMAVLAALQSVDFVTTFDEDTPLQLIEKLQPDVLIKGGDWPVERIVGAREVQARGGRVLSIPFRHERSTSALLQKIRNSRP</sequence>
<dbReference type="GO" id="GO:2001061">
    <property type="term" value="P:D-glycero-D-manno-heptose 7-phosphate biosynthetic process"/>
    <property type="evidence" value="ECO:0007669"/>
    <property type="project" value="UniProtKB-UniPathway"/>
</dbReference>
<dbReference type="Pfam" id="PF01467">
    <property type="entry name" value="CTP_transf_like"/>
    <property type="match status" value="1"/>
</dbReference>
<evidence type="ECO:0000256" key="14">
    <source>
        <dbReference type="ARBA" id="ARBA00047428"/>
    </source>
</evidence>
<comment type="catalytic activity">
    <reaction evidence="1 15">
        <text>2 D-sedoheptulose 7-phosphate = D-glycero-alpha-D-manno-heptose 7-phosphate + D-glycero-beta-D-manno-heptose 7-phosphate</text>
        <dbReference type="Rhea" id="RHEA:27489"/>
        <dbReference type="ChEBI" id="CHEBI:57483"/>
        <dbReference type="ChEBI" id="CHEBI:60203"/>
        <dbReference type="ChEBI" id="CHEBI:60204"/>
        <dbReference type="EC" id="5.3.1.28"/>
    </reaction>
</comment>
<dbReference type="Proteomes" id="UP000363590">
    <property type="component" value="Chromosome"/>
</dbReference>
<feature type="binding site" evidence="15">
    <location>
        <position position="71"/>
    </location>
    <ligand>
        <name>Zn(2+)</name>
        <dbReference type="ChEBI" id="CHEBI:29105"/>
    </ligand>
</feature>
<dbReference type="HAMAP" id="MF_00067">
    <property type="entry name" value="GmhA"/>
    <property type="match status" value="1"/>
</dbReference>
<comment type="function">
    <text evidence="2 15">Catalyzes the isomerization of sedoheptulose 7-phosphate in D-glycero-D-manno-heptose 7-phosphate.</text>
</comment>
<evidence type="ECO:0000256" key="5">
    <source>
        <dbReference type="ARBA" id="ARBA00022490"/>
    </source>
</evidence>
<keyword evidence="13 15" id="KW-0119">Carbohydrate metabolism</keyword>
<dbReference type="GO" id="GO:0033786">
    <property type="term" value="F:heptose-1-phosphate adenylyltransferase activity"/>
    <property type="evidence" value="ECO:0007669"/>
    <property type="project" value="RHEA"/>
</dbReference>
<dbReference type="Gene3D" id="3.40.50.10490">
    <property type="entry name" value="Glucose-6-phosphate isomerase like protein, domain 1"/>
    <property type="match status" value="1"/>
</dbReference>
<feature type="binding site" evidence="15">
    <location>
        <position position="193"/>
    </location>
    <ligand>
        <name>Zn(2+)</name>
        <dbReference type="ChEBI" id="CHEBI:29105"/>
    </ligand>
</feature>
<reference evidence="17 18" key="1">
    <citation type="submission" date="2019-10" db="EMBL/GenBank/DDBJ databases">
        <authorList>
            <person name="Wang R."/>
        </authorList>
    </citation>
    <scope>NUCLEOTIDE SEQUENCE [LARGE SCALE GENOMIC DNA]</scope>
    <source>
        <strain evidence="17 18">ATCC 19377</strain>
    </source>
</reference>
<dbReference type="KEGG" id="atx:GCD22_03569"/>
<evidence type="ECO:0000256" key="4">
    <source>
        <dbReference type="ARBA" id="ARBA00009894"/>
    </source>
</evidence>
<dbReference type="InterPro" id="IPR050099">
    <property type="entry name" value="SIS_GmhA/DiaA_subfam"/>
</dbReference>
<dbReference type="InterPro" id="IPR011914">
    <property type="entry name" value="RfaE_dom_II"/>
</dbReference>
<dbReference type="SUPFAM" id="SSF53697">
    <property type="entry name" value="SIS domain"/>
    <property type="match status" value="1"/>
</dbReference>
<evidence type="ECO:0000256" key="3">
    <source>
        <dbReference type="ARBA" id="ARBA00004496"/>
    </source>
</evidence>
<dbReference type="GO" id="GO:0005524">
    <property type="term" value="F:ATP binding"/>
    <property type="evidence" value="ECO:0007669"/>
    <property type="project" value="UniProtKB-KW"/>
</dbReference>
<evidence type="ECO:0000256" key="15">
    <source>
        <dbReference type="HAMAP-Rule" id="MF_00067"/>
    </source>
</evidence>
<evidence type="ECO:0000313" key="18">
    <source>
        <dbReference type="Proteomes" id="UP000363590"/>
    </source>
</evidence>
<dbReference type="GO" id="GO:0005737">
    <property type="term" value="C:cytoplasm"/>
    <property type="evidence" value="ECO:0007669"/>
    <property type="project" value="UniProtKB-SubCell"/>
</dbReference>
<evidence type="ECO:0000313" key="17">
    <source>
        <dbReference type="EMBL" id="QFX97611.1"/>
    </source>
</evidence>
<dbReference type="InterPro" id="IPR014729">
    <property type="entry name" value="Rossmann-like_a/b/a_fold"/>
</dbReference>
<dbReference type="PANTHER" id="PTHR30390">
    <property type="entry name" value="SEDOHEPTULOSE 7-PHOSPHATE ISOMERASE / DNAA INITIATOR-ASSOCIATING FACTOR FOR REPLICATION INITIATION"/>
    <property type="match status" value="1"/>
</dbReference>
<evidence type="ECO:0000256" key="1">
    <source>
        <dbReference type="ARBA" id="ARBA00000348"/>
    </source>
</evidence>